<dbReference type="Gene3D" id="3.30.1360.120">
    <property type="entry name" value="Probable tRNA modification gtpase trme, domain 1"/>
    <property type="match status" value="1"/>
</dbReference>
<gene>
    <name evidence="1" type="ORF">ACFOHJ_04025</name>
</gene>
<organism evidence="1 2">
    <name type="scientific">Aquamicrobium soli</name>
    <dbReference type="NCBI Taxonomy" id="1811518"/>
    <lineage>
        <taxon>Bacteria</taxon>
        <taxon>Pseudomonadati</taxon>
        <taxon>Pseudomonadota</taxon>
        <taxon>Alphaproteobacteria</taxon>
        <taxon>Hyphomicrobiales</taxon>
        <taxon>Phyllobacteriaceae</taxon>
        <taxon>Aquamicrobium</taxon>
    </lineage>
</organism>
<protein>
    <recommendedName>
        <fullName evidence="3">N-acetyltransferase domain-containing protein</fullName>
    </recommendedName>
</protein>
<dbReference type="RefSeq" id="WP_378218779.1">
    <property type="nucleotide sequence ID" value="NZ_JBHRTK010000004.1"/>
</dbReference>
<sequence>MPDLIPDLAQRWPAAPDWSSAGIEGAGVAVKSVAGLYQMLVSGNLNAWNAASGLTGPGVGALALAEGDTWQARVARDRLLAVSVRPFSVAPGWRGEGFAATRMDAALHVFEIEGPGLGDVIARAVTLDPAGNSPSAAMLFADVNAIAYRHGKAECLRVHVDRGLAPYLWEWFEECVSV</sequence>
<reference evidence="2" key="1">
    <citation type="journal article" date="2019" name="Int. J. Syst. Evol. Microbiol.">
        <title>The Global Catalogue of Microorganisms (GCM) 10K type strain sequencing project: providing services to taxonomists for standard genome sequencing and annotation.</title>
        <authorList>
            <consortium name="The Broad Institute Genomics Platform"/>
            <consortium name="The Broad Institute Genome Sequencing Center for Infectious Disease"/>
            <person name="Wu L."/>
            <person name="Ma J."/>
        </authorList>
    </citation>
    <scope>NUCLEOTIDE SEQUENCE [LARGE SCALE GENOMIC DNA]</scope>
    <source>
        <strain evidence="2">KCTC 52165</strain>
    </source>
</reference>
<evidence type="ECO:0000313" key="1">
    <source>
        <dbReference type="EMBL" id="MFC3205369.1"/>
    </source>
</evidence>
<keyword evidence="2" id="KW-1185">Reference proteome</keyword>
<proteinExistence type="predicted"/>
<evidence type="ECO:0000313" key="2">
    <source>
        <dbReference type="Proteomes" id="UP001595583"/>
    </source>
</evidence>
<comment type="caution">
    <text evidence="1">The sequence shown here is derived from an EMBL/GenBank/DDBJ whole genome shotgun (WGS) entry which is preliminary data.</text>
</comment>
<dbReference type="InterPro" id="IPR027266">
    <property type="entry name" value="TrmE/GcvT-like"/>
</dbReference>
<name>A0ABV7K4S5_9HYPH</name>
<dbReference type="EMBL" id="JBHRTK010000004">
    <property type="protein sequence ID" value="MFC3205369.1"/>
    <property type="molecule type" value="Genomic_DNA"/>
</dbReference>
<evidence type="ECO:0008006" key="3">
    <source>
        <dbReference type="Google" id="ProtNLM"/>
    </source>
</evidence>
<dbReference type="Proteomes" id="UP001595583">
    <property type="component" value="Unassembled WGS sequence"/>
</dbReference>
<accession>A0ABV7K4S5</accession>